<dbReference type="InterPro" id="IPR036291">
    <property type="entry name" value="NAD(P)-bd_dom_sf"/>
</dbReference>
<dbReference type="SUPFAM" id="SSF51735">
    <property type="entry name" value="NAD(P)-binding Rossmann-fold domains"/>
    <property type="match status" value="1"/>
</dbReference>
<dbReference type="FunFam" id="3.40.50.720:FF:000084">
    <property type="entry name" value="Short-chain dehydrogenase reductase"/>
    <property type="match status" value="1"/>
</dbReference>
<dbReference type="InterPro" id="IPR002347">
    <property type="entry name" value="SDR_fam"/>
</dbReference>
<dbReference type="PRINTS" id="PR00080">
    <property type="entry name" value="SDRFAMILY"/>
</dbReference>
<dbReference type="CDD" id="cd05233">
    <property type="entry name" value="SDR_c"/>
    <property type="match status" value="1"/>
</dbReference>
<dbReference type="GO" id="GO:0016491">
    <property type="term" value="F:oxidoreductase activity"/>
    <property type="evidence" value="ECO:0007669"/>
    <property type="project" value="UniProtKB-KW"/>
</dbReference>
<dbReference type="Pfam" id="PF00106">
    <property type="entry name" value="adh_short"/>
    <property type="match status" value="1"/>
</dbReference>
<evidence type="ECO:0000256" key="2">
    <source>
        <dbReference type="ARBA" id="ARBA00022857"/>
    </source>
</evidence>
<evidence type="ECO:0000256" key="1">
    <source>
        <dbReference type="ARBA" id="ARBA00006484"/>
    </source>
</evidence>
<dbReference type="EMBL" id="BMPI01000134">
    <property type="protein sequence ID" value="GGM89852.1"/>
    <property type="molecule type" value="Genomic_DNA"/>
</dbReference>
<evidence type="ECO:0000313" key="6">
    <source>
        <dbReference type="Proteomes" id="UP000642070"/>
    </source>
</evidence>
<sequence>MNTSADTSEGISDFEGRLAFVTGGARGIGLGIVRALLRRGANVAIADISADALERAGDLLATGPERLRCYRLDVADREQYAEAAAKVQRDLGDVTLLFNNAGIIDSVSPARATFEMWDYAMGINLAGVYNGIQTFLPGMLAAGARGHIVNTSSEAGLHPAGSGFLYHASKYAVVGLSESLRAELAHLGIGVSVLFPGPVATDIVENTRQLRPDTAPTHSARVTQILDTAHQILNAHGASPNGVGELVLRAVESNAPYIATRNAIPEHLRQRTEAIAAAMADAEAFLANFQPDPAADQAVGVRRR</sequence>
<keyword evidence="2" id="KW-0521">NADP</keyword>
<evidence type="ECO:0000313" key="5">
    <source>
        <dbReference type="EMBL" id="GGM89852.1"/>
    </source>
</evidence>
<dbReference type="PRINTS" id="PR00081">
    <property type="entry name" value="GDHRDH"/>
</dbReference>
<accession>A0A917UFV5</accession>
<evidence type="ECO:0000256" key="3">
    <source>
        <dbReference type="ARBA" id="ARBA00023002"/>
    </source>
</evidence>
<reference evidence="5" key="2">
    <citation type="submission" date="2020-09" db="EMBL/GenBank/DDBJ databases">
        <authorList>
            <person name="Sun Q."/>
            <person name="Ohkuma M."/>
        </authorList>
    </citation>
    <scope>NUCLEOTIDE SEQUENCE</scope>
    <source>
        <strain evidence="5">JCM 19831</strain>
    </source>
</reference>
<dbReference type="PANTHER" id="PTHR43391">
    <property type="entry name" value="RETINOL DEHYDROGENASE-RELATED"/>
    <property type="match status" value="1"/>
</dbReference>
<organism evidence="5 6">
    <name type="scientific">Dactylosporangium sucinum</name>
    <dbReference type="NCBI Taxonomy" id="1424081"/>
    <lineage>
        <taxon>Bacteria</taxon>
        <taxon>Bacillati</taxon>
        <taxon>Actinomycetota</taxon>
        <taxon>Actinomycetes</taxon>
        <taxon>Micromonosporales</taxon>
        <taxon>Micromonosporaceae</taxon>
        <taxon>Dactylosporangium</taxon>
    </lineage>
</organism>
<evidence type="ECO:0000256" key="4">
    <source>
        <dbReference type="RuleBase" id="RU000363"/>
    </source>
</evidence>
<dbReference type="RefSeq" id="WP_190258117.1">
    <property type="nucleotide sequence ID" value="NZ_BMPI01000134.1"/>
</dbReference>
<gene>
    <name evidence="5" type="ORF">GCM10007977_109880</name>
</gene>
<proteinExistence type="inferred from homology"/>
<protein>
    <submittedName>
        <fullName evidence="5">Short-chain dehydrogenase</fullName>
    </submittedName>
</protein>
<name>A0A917UFV5_9ACTN</name>
<dbReference type="Proteomes" id="UP000642070">
    <property type="component" value="Unassembled WGS sequence"/>
</dbReference>
<dbReference type="Gene3D" id="3.40.50.720">
    <property type="entry name" value="NAD(P)-binding Rossmann-like Domain"/>
    <property type="match status" value="1"/>
</dbReference>
<keyword evidence="3" id="KW-0560">Oxidoreductase</keyword>
<keyword evidence="6" id="KW-1185">Reference proteome</keyword>
<dbReference type="PANTHER" id="PTHR43391:SF14">
    <property type="entry name" value="DEHYDROGENASE_REDUCTASE SDR FAMILY PROTEIN 7-LIKE"/>
    <property type="match status" value="1"/>
</dbReference>
<comment type="similarity">
    <text evidence="1 4">Belongs to the short-chain dehydrogenases/reductases (SDR) family.</text>
</comment>
<reference evidence="5" key="1">
    <citation type="journal article" date="2014" name="Int. J. Syst. Evol. Microbiol.">
        <title>Complete genome sequence of Corynebacterium casei LMG S-19264T (=DSM 44701T), isolated from a smear-ripened cheese.</title>
        <authorList>
            <consortium name="US DOE Joint Genome Institute (JGI-PGF)"/>
            <person name="Walter F."/>
            <person name="Albersmeier A."/>
            <person name="Kalinowski J."/>
            <person name="Ruckert C."/>
        </authorList>
    </citation>
    <scope>NUCLEOTIDE SEQUENCE</scope>
    <source>
        <strain evidence="5">JCM 19831</strain>
    </source>
</reference>
<comment type="caution">
    <text evidence="5">The sequence shown here is derived from an EMBL/GenBank/DDBJ whole genome shotgun (WGS) entry which is preliminary data.</text>
</comment>
<dbReference type="AlphaFoldDB" id="A0A917UFV5"/>